<name>A0ABX1QGN1_9RHOO</name>
<organism evidence="3 4">
    <name type="scientific">Aromatoleum diolicum</name>
    <dbReference type="NCBI Taxonomy" id="75796"/>
    <lineage>
        <taxon>Bacteria</taxon>
        <taxon>Pseudomonadati</taxon>
        <taxon>Pseudomonadota</taxon>
        <taxon>Betaproteobacteria</taxon>
        <taxon>Rhodocyclales</taxon>
        <taxon>Rhodocyclaceae</taxon>
        <taxon>Aromatoleum</taxon>
    </lineage>
</organism>
<feature type="domain" description="CNP1-like uncharacterised" evidence="2">
    <location>
        <begin position="31"/>
        <end position="163"/>
    </location>
</feature>
<feature type="chain" id="PRO_5046089756" description="CNP1-like uncharacterized domain-containing protein" evidence="1">
    <location>
        <begin position="25"/>
        <end position="174"/>
    </location>
</feature>
<feature type="signal peptide" evidence="1">
    <location>
        <begin position="1"/>
        <end position="24"/>
    </location>
</feature>
<keyword evidence="4" id="KW-1185">Reference proteome</keyword>
<dbReference type="EMBL" id="WTVQ01000034">
    <property type="protein sequence ID" value="NMG76517.1"/>
    <property type="molecule type" value="Genomic_DNA"/>
</dbReference>
<evidence type="ECO:0000256" key="1">
    <source>
        <dbReference type="SAM" id="SignalP"/>
    </source>
</evidence>
<dbReference type="InterPro" id="IPR014861">
    <property type="entry name" value="CNP1-like_dom"/>
</dbReference>
<comment type="caution">
    <text evidence="3">The sequence shown here is derived from an EMBL/GenBank/DDBJ whole genome shotgun (WGS) entry which is preliminary data.</text>
</comment>
<evidence type="ECO:0000259" key="2">
    <source>
        <dbReference type="Pfam" id="PF08750"/>
    </source>
</evidence>
<keyword evidence="1" id="KW-0732">Signal</keyword>
<protein>
    <recommendedName>
        <fullName evidence="2">CNP1-like uncharacterized domain-containing protein</fullName>
    </recommendedName>
</protein>
<gene>
    <name evidence="3" type="ORF">GPA25_17290</name>
</gene>
<evidence type="ECO:0000313" key="4">
    <source>
        <dbReference type="Proteomes" id="UP000648984"/>
    </source>
</evidence>
<accession>A0ABX1QGN1</accession>
<dbReference type="Pfam" id="PF08750">
    <property type="entry name" value="CNP1"/>
    <property type="match status" value="1"/>
</dbReference>
<sequence>MNPVQCVLRGGLVALVCFSVPVFAGLFSDPDPDWKEGDYTMPAAPRDLNLREFFVSSASPNRFLIDEESLAVSDDGVVRYVLVVRTPGGASNVTFEGIRCATGAWRIYATGRAGGEWSAARDANWQPIVDTTYNRVRAALAKDHFCDGPVPPRNRDEVLLRLRSTASRYGPSGN</sequence>
<dbReference type="Proteomes" id="UP000648984">
    <property type="component" value="Unassembled WGS sequence"/>
</dbReference>
<evidence type="ECO:0000313" key="3">
    <source>
        <dbReference type="EMBL" id="NMG76517.1"/>
    </source>
</evidence>
<proteinExistence type="predicted"/>
<reference evidence="3 4" key="1">
    <citation type="submission" date="2019-12" db="EMBL/GenBank/DDBJ databases">
        <title>Comparative genomics gives insights into the taxonomy of the Azoarcus-Aromatoleum group and reveals separate origins of nif in the plant-associated Azoarcus and non-plant-associated Aromatoleum sub-groups.</title>
        <authorList>
            <person name="Lafos M."/>
            <person name="Maluk M."/>
            <person name="Batista M."/>
            <person name="Junghare M."/>
            <person name="Carmona M."/>
            <person name="Faoro H."/>
            <person name="Cruz L.M."/>
            <person name="Battistoni F."/>
            <person name="De Souza E."/>
            <person name="Pedrosa F."/>
            <person name="Chen W.-M."/>
            <person name="Poole P.S."/>
            <person name="Dixon R.A."/>
            <person name="James E.K."/>
        </authorList>
    </citation>
    <scope>NUCLEOTIDE SEQUENCE [LARGE SCALE GENOMIC DNA]</scope>
    <source>
        <strain evidence="3 4">22Lin</strain>
    </source>
</reference>